<dbReference type="InterPro" id="IPR020846">
    <property type="entry name" value="MFS_dom"/>
</dbReference>
<dbReference type="Gene3D" id="6.20.240.40">
    <property type="match status" value="2"/>
</dbReference>
<dbReference type="PROSITE" id="PS51686">
    <property type="entry name" value="SAM_MT_RSMB_NOP"/>
    <property type="match status" value="1"/>
</dbReference>
<dbReference type="Pfam" id="PF00083">
    <property type="entry name" value="Sugar_tr"/>
    <property type="match status" value="1"/>
</dbReference>
<dbReference type="PROSITE" id="PS50850">
    <property type="entry name" value="MFS"/>
    <property type="match status" value="1"/>
</dbReference>
<feature type="transmembrane region" description="Helical" evidence="10">
    <location>
        <begin position="697"/>
        <end position="719"/>
    </location>
</feature>
<feature type="transmembrane region" description="Helical" evidence="10">
    <location>
        <begin position="941"/>
        <end position="961"/>
    </location>
</feature>
<feature type="transmembrane region" description="Helical" evidence="10">
    <location>
        <begin position="640"/>
        <end position="659"/>
    </location>
</feature>
<feature type="transmembrane region" description="Helical" evidence="10">
    <location>
        <begin position="881"/>
        <end position="898"/>
    </location>
</feature>
<evidence type="ECO:0000256" key="4">
    <source>
        <dbReference type="ARBA" id="ARBA00022691"/>
    </source>
</evidence>
<dbReference type="EMBL" id="JAOYFB010000005">
    <property type="protein sequence ID" value="KAK4016463.1"/>
    <property type="molecule type" value="Genomic_DNA"/>
</dbReference>
<keyword evidence="5 10" id="KW-0812">Transmembrane</keyword>
<accession>A0ABQ9ZUI7</accession>
<evidence type="ECO:0000256" key="10">
    <source>
        <dbReference type="SAM" id="Phobius"/>
    </source>
</evidence>
<feature type="transmembrane region" description="Helical" evidence="10">
    <location>
        <begin position="852"/>
        <end position="869"/>
    </location>
</feature>
<feature type="transmembrane region" description="Helical" evidence="10">
    <location>
        <begin position="973"/>
        <end position="994"/>
    </location>
</feature>
<evidence type="ECO:0000256" key="9">
    <source>
        <dbReference type="PROSITE-ProRule" id="PRU01023"/>
    </source>
</evidence>
<feature type="binding site" evidence="9">
    <location>
        <position position="283"/>
    </location>
    <ligand>
        <name>S-adenosyl-L-methionine</name>
        <dbReference type="ChEBI" id="CHEBI:59789"/>
    </ligand>
</feature>
<dbReference type="Proteomes" id="UP001234178">
    <property type="component" value="Unassembled WGS sequence"/>
</dbReference>
<keyword evidence="7 10" id="KW-1133">Transmembrane helix</keyword>
<dbReference type="Gene3D" id="3.40.50.150">
    <property type="entry name" value="Vaccinia Virus protein VP39"/>
    <property type="match status" value="1"/>
</dbReference>
<organism evidence="13 14">
    <name type="scientific">Daphnia magna</name>
    <dbReference type="NCBI Taxonomy" id="35525"/>
    <lineage>
        <taxon>Eukaryota</taxon>
        <taxon>Metazoa</taxon>
        <taxon>Ecdysozoa</taxon>
        <taxon>Arthropoda</taxon>
        <taxon>Crustacea</taxon>
        <taxon>Branchiopoda</taxon>
        <taxon>Diplostraca</taxon>
        <taxon>Cladocera</taxon>
        <taxon>Anomopoda</taxon>
        <taxon>Daphniidae</taxon>
        <taxon>Daphnia</taxon>
    </lineage>
</organism>
<evidence type="ECO:0000256" key="3">
    <source>
        <dbReference type="ARBA" id="ARBA00022679"/>
    </source>
</evidence>
<feature type="transmembrane region" description="Helical" evidence="10">
    <location>
        <begin position="665"/>
        <end position="685"/>
    </location>
</feature>
<sequence length="1074" mass="120134">MFARQSCCITKLQKICQVGVNFPQGIIIKRQKFDKREAGLWVKTNTDRALDHFDDFYGTFYGNLWQSTRLAMLSAPKHCALVNYYADYEKTIKNLKDMGCIEIQEFYEESRSKKTRKRRTLANRPTDMVEEDIGAGADDNGNVQVFTDDRVVSPGQGSSAFLNFVPTTKIKGMEDWLEEEDQFKYVKPTQDFVIEKQVDEHLDFPPLLRAFVFPRGDISRFPPPKRSSLGTSNYYLMDAASLLPVLALNLQPTESVLDLCAAPGGKSLAILQTVYPNVLVCNDITISRVARLKDVLRQYLGQTQSWKDHLEIRTSNAIDWNEFKAFDKVLVDVPCTNDRHSVMENDNNYFKKDRMKERISLPETQSALLCSGIRACKPGGTIVYSTCSLSPIQNDGVVHMAIKQLKEFYNIDTVVKDMSMTVKHFKFLCRFAPSSSLRYGQVALPSIVNNFGPIFNGEFEGDPITKEAIDLELVVETIIAATHPNSDDPPKRFSSFQFDLGEGLSANFEANMTELWAGEFGRYQWIQYLLHLLPAFTGGVHMLSQVEVGATPRHRCLAVNDTIIEYVGSCHYVSANNQTLPCRAWEYDRTYYESTIVTDWDLVCDRRWMASVAQSAYMLGALIASSLLGQMSDRYGRWKVLVPTGALQMVFAIGCGFVQNYYIYVVLRFLIAVNVSGAYMIGFVLTMEMAPDRYRTMIGFSFQLVFAVGIAVVAGWAYVIRHWPILQIIFGLHSALMLLHWWFVDESPRWLFSQGRYQESAAIIRKMLIQNGKADAVPEQGFTLDQLRKALSTTSDVKESLEQPTAISQVMQEDGNQVTTIVASNPADKSDSSERKYGIVDLFKTPRLRSRTLNVSLNWFANSLVYYGLTLNSGSLVGDPHLMLFISGIIEVPAYLLSAKIIDILGRRPVISFCLVSGGLACICTTYFPQSSFAWTTTTTTVVMLGKSLISISFAIIYNYTAELFPTVVRSSAVGIGSTSARVSGTLTPLIFLLDSLDPKLPSVLFGIVALAAGFFSLYLPETRDSPLLHTLSEGEEFGVGDTCFAALCRNKSSSDNEPVIQAGSIAQLESQKT</sequence>
<evidence type="ECO:0000313" key="14">
    <source>
        <dbReference type="Proteomes" id="UP001234178"/>
    </source>
</evidence>
<proteinExistence type="inferred from homology"/>
<dbReference type="Pfam" id="PF01189">
    <property type="entry name" value="Methyltr_RsmB-F"/>
    <property type="match status" value="1"/>
</dbReference>
<dbReference type="SUPFAM" id="SSF103473">
    <property type="entry name" value="MFS general substrate transporter"/>
    <property type="match status" value="1"/>
</dbReference>
<comment type="caution">
    <text evidence="13">The sequence shown here is derived from an EMBL/GenBank/DDBJ whole genome shotgun (WGS) entry which is preliminary data.</text>
</comment>
<comment type="similarity">
    <text evidence="9">Belongs to the class I-like SAM-binding methyltransferase superfamily. RsmB/NOP family.</text>
</comment>
<reference evidence="13 14" key="1">
    <citation type="journal article" date="2023" name="Nucleic Acids Res.">
        <title>The hologenome of Daphnia magna reveals possible DNA methylation and microbiome-mediated evolution of the host genome.</title>
        <authorList>
            <person name="Chaturvedi A."/>
            <person name="Li X."/>
            <person name="Dhandapani V."/>
            <person name="Marshall H."/>
            <person name="Kissane S."/>
            <person name="Cuenca-Cambronero M."/>
            <person name="Asole G."/>
            <person name="Calvet F."/>
            <person name="Ruiz-Romero M."/>
            <person name="Marangio P."/>
            <person name="Guigo R."/>
            <person name="Rago D."/>
            <person name="Mirbahai L."/>
            <person name="Eastwood N."/>
            <person name="Colbourne J.K."/>
            <person name="Zhou J."/>
            <person name="Mallon E."/>
            <person name="Orsini L."/>
        </authorList>
    </citation>
    <scope>NUCLEOTIDE SEQUENCE [LARGE SCALE GENOMIC DNA]</scope>
    <source>
        <strain evidence="13">LRV0_1</strain>
    </source>
</reference>
<dbReference type="InterPro" id="IPR001678">
    <property type="entry name" value="MeTrfase_RsmB-F_NOP2_dom"/>
</dbReference>
<evidence type="ECO:0000256" key="6">
    <source>
        <dbReference type="ARBA" id="ARBA00022884"/>
    </source>
</evidence>
<comment type="subcellular location">
    <subcellularLocation>
        <location evidence="1">Membrane</location>
        <topology evidence="1">Multi-pass membrane protein</topology>
    </subcellularLocation>
</comment>
<dbReference type="SUPFAM" id="SSF53335">
    <property type="entry name" value="S-adenosyl-L-methionine-dependent methyltransferases"/>
    <property type="match status" value="1"/>
</dbReference>
<dbReference type="InterPro" id="IPR005828">
    <property type="entry name" value="MFS_sugar_transport-like"/>
</dbReference>
<name>A0ABQ9ZUI7_9CRUS</name>
<comment type="caution">
    <text evidence="9">Lacks conserved residue(s) required for the propagation of feature annotation.</text>
</comment>
<gene>
    <name evidence="13" type="ORF">OUZ56_031420</name>
</gene>
<feature type="transmembrane region" description="Helical" evidence="10">
    <location>
        <begin position="1000"/>
        <end position="1020"/>
    </location>
</feature>
<dbReference type="InterPro" id="IPR029063">
    <property type="entry name" value="SAM-dependent_MTases_sf"/>
</dbReference>
<dbReference type="InterPro" id="IPR049560">
    <property type="entry name" value="MeTrfase_RsmB-F_NOP2_cat"/>
</dbReference>
<evidence type="ECO:0000256" key="1">
    <source>
        <dbReference type="ARBA" id="ARBA00004141"/>
    </source>
</evidence>
<keyword evidence="4 9" id="KW-0949">S-adenosyl-L-methionine</keyword>
<dbReference type="Pfam" id="PF07690">
    <property type="entry name" value="MFS_1"/>
    <property type="match status" value="1"/>
</dbReference>
<keyword evidence="14" id="KW-1185">Reference proteome</keyword>
<keyword evidence="2 9" id="KW-0489">Methyltransferase</keyword>
<dbReference type="InterPro" id="IPR036259">
    <property type="entry name" value="MFS_trans_sf"/>
</dbReference>
<feature type="domain" description="SAM-dependent MTase RsmB/NOP-type" evidence="12">
    <location>
        <begin position="169"/>
        <end position="462"/>
    </location>
</feature>
<feature type="transmembrane region" description="Helical" evidence="10">
    <location>
        <begin position="725"/>
        <end position="744"/>
    </location>
</feature>
<evidence type="ECO:0000256" key="2">
    <source>
        <dbReference type="ARBA" id="ARBA00022603"/>
    </source>
</evidence>
<dbReference type="InterPro" id="IPR023267">
    <property type="entry name" value="RCMT"/>
</dbReference>
<feature type="active site" description="Nucleophile" evidence="9">
    <location>
        <position position="387"/>
    </location>
</feature>
<feature type="binding site" evidence="9">
    <location>
        <position position="332"/>
    </location>
    <ligand>
        <name>S-adenosyl-L-methionine</name>
        <dbReference type="ChEBI" id="CHEBI:59789"/>
    </ligand>
</feature>
<feature type="binding site" evidence="9">
    <location>
        <begin position="260"/>
        <end position="266"/>
    </location>
    <ligand>
        <name>S-adenosyl-L-methionine</name>
        <dbReference type="ChEBI" id="CHEBI:59789"/>
    </ligand>
</feature>
<evidence type="ECO:0000313" key="13">
    <source>
        <dbReference type="EMBL" id="KAK4016463.1"/>
    </source>
</evidence>
<dbReference type="PRINTS" id="PR02008">
    <property type="entry name" value="RCMTFAMILY"/>
</dbReference>
<feature type="transmembrane region" description="Helical" evidence="10">
    <location>
        <begin position="910"/>
        <end position="929"/>
    </location>
</feature>
<dbReference type="CDD" id="cd17317">
    <property type="entry name" value="MFS_SLC22"/>
    <property type="match status" value="1"/>
</dbReference>
<dbReference type="PANTHER" id="PTHR24064">
    <property type="entry name" value="SOLUTE CARRIER FAMILY 22 MEMBER"/>
    <property type="match status" value="1"/>
</dbReference>
<evidence type="ECO:0000259" key="12">
    <source>
        <dbReference type="PROSITE" id="PS51686"/>
    </source>
</evidence>
<evidence type="ECO:0000259" key="11">
    <source>
        <dbReference type="PROSITE" id="PS50850"/>
    </source>
</evidence>
<keyword evidence="6 9" id="KW-0694">RNA-binding</keyword>
<evidence type="ECO:0000256" key="7">
    <source>
        <dbReference type="ARBA" id="ARBA00022989"/>
    </source>
</evidence>
<evidence type="ECO:0000256" key="8">
    <source>
        <dbReference type="ARBA" id="ARBA00023136"/>
    </source>
</evidence>
<protein>
    <submittedName>
        <fullName evidence="13">Uncharacterized protein</fullName>
    </submittedName>
</protein>
<evidence type="ECO:0000256" key="5">
    <source>
        <dbReference type="ARBA" id="ARBA00022692"/>
    </source>
</evidence>
<feature type="transmembrane region" description="Helical" evidence="10">
    <location>
        <begin position="608"/>
        <end position="628"/>
    </location>
</feature>
<dbReference type="InterPro" id="IPR011701">
    <property type="entry name" value="MFS"/>
</dbReference>
<dbReference type="Gene3D" id="1.20.1250.20">
    <property type="entry name" value="MFS general substrate transporter like domains"/>
    <property type="match status" value="1"/>
</dbReference>
<feature type="domain" description="Major facilitator superfamily (MFS) profile" evidence="11">
    <location>
        <begin position="563"/>
        <end position="1025"/>
    </location>
</feature>
<keyword evidence="3 9" id="KW-0808">Transferase</keyword>
<keyword evidence="8 10" id="KW-0472">Membrane</keyword>